<dbReference type="PANTHER" id="PTHR11439">
    <property type="entry name" value="GAG-POL-RELATED RETROTRANSPOSON"/>
    <property type="match status" value="1"/>
</dbReference>
<name>A0A8T2DUK5_9BRAS</name>
<evidence type="ECO:0000313" key="3">
    <source>
        <dbReference type="EMBL" id="KAG7615327.1"/>
    </source>
</evidence>
<feature type="domain" description="Retrotransposon Copia-like N-terminal" evidence="2">
    <location>
        <begin position="34"/>
        <end position="80"/>
    </location>
</feature>
<gene>
    <name evidence="3" type="ORF">ISN45_At04g008780</name>
</gene>
<evidence type="ECO:0000256" key="1">
    <source>
        <dbReference type="SAM" id="MobiDB-lite"/>
    </source>
</evidence>
<dbReference type="CDD" id="cd09272">
    <property type="entry name" value="RNase_HI_RT_Ty1"/>
    <property type="match status" value="1"/>
</dbReference>
<feature type="region of interest" description="Disordered" evidence="1">
    <location>
        <begin position="298"/>
        <end position="343"/>
    </location>
</feature>
<protein>
    <submittedName>
        <fullName evidence="3">Retrotransposon gag domain</fullName>
    </submittedName>
</protein>
<reference evidence="3 4" key="1">
    <citation type="submission" date="2020-12" db="EMBL/GenBank/DDBJ databases">
        <title>Concerted genomic and epigenomic changes stabilize Arabidopsis allopolyploids.</title>
        <authorList>
            <person name="Chen Z."/>
        </authorList>
    </citation>
    <scope>NUCLEOTIDE SEQUENCE [LARGE SCALE GENOMIC DNA]</scope>
    <source>
        <strain evidence="3">Allo738</strain>
        <tissue evidence="3">Leaf</tissue>
    </source>
</reference>
<comment type="caution">
    <text evidence="3">The sequence shown here is derived from an EMBL/GenBank/DDBJ whole genome shotgun (WGS) entry which is preliminary data.</text>
</comment>
<dbReference type="InterPro" id="IPR029472">
    <property type="entry name" value="Copia-like_N"/>
</dbReference>
<dbReference type="Pfam" id="PF14244">
    <property type="entry name" value="Retrotran_gag_3"/>
    <property type="match status" value="1"/>
</dbReference>
<organism evidence="3 4">
    <name type="scientific">Arabidopsis thaliana x Arabidopsis arenosa</name>
    <dbReference type="NCBI Taxonomy" id="1240361"/>
    <lineage>
        <taxon>Eukaryota</taxon>
        <taxon>Viridiplantae</taxon>
        <taxon>Streptophyta</taxon>
        <taxon>Embryophyta</taxon>
        <taxon>Tracheophyta</taxon>
        <taxon>Spermatophyta</taxon>
        <taxon>Magnoliopsida</taxon>
        <taxon>eudicotyledons</taxon>
        <taxon>Gunneridae</taxon>
        <taxon>Pentapetalae</taxon>
        <taxon>rosids</taxon>
        <taxon>malvids</taxon>
        <taxon>Brassicales</taxon>
        <taxon>Brassicaceae</taxon>
        <taxon>Camelineae</taxon>
        <taxon>Arabidopsis</taxon>
    </lineage>
</organism>
<feature type="compositionally biased region" description="Low complexity" evidence="1">
    <location>
        <begin position="321"/>
        <end position="343"/>
    </location>
</feature>
<dbReference type="EMBL" id="JAEFBK010000004">
    <property type="protein sequence ID" value="KAG7615327.1"/>
    <property type="molecule type" value="Genomic_DNA"/>
</dbReference>
<dbReference type="PANTHER" id="PTHR11439:SF511">
    <property type="match status" value="1"/>
</dbReference>
<dbReference type="AlphaFoldDB" id="A0A8T2DUK5"/>
<evidence type="ECO:0000259" key="2">
    <source>
        <dbReference type="Pfam" id="PF14244"/>
    </source>
</evidence>
<keyword evidence="4" id="KW-1185">Reference proteome</keyword>
<sequence length="717" mass="80986">MTGTEDKYTKSSGKLIVGSSGGEGALMSPYHLSSTDNTGQVLTPILLNRNNYERWSKLMTNSLRTRRKVGFFNGSIKRPDGDGEDVERWEIVNSMIIRWIYSSVEPKLRSSISLVEDVSEMWSSLKSRFSVSDGTREHQLHADLSVCKQDGQTVEEYYGRLKIIWDDISDIDKGFICCCGSSSCSSMKKYKKKQDGLHIHQFLMGLDNQRFGTTPSNLLSRLHELNLESVYSQIVPEERHIEATREPQQKGGIVGFSVSVADSFKQQSLTCSHCEKTGHEKSQCYKIFGYPEWWNESSQNAGRGSSGRGRGSLRGRERGRSSSLSASHVSGAMTTTTSGSASSTTGLLQLFDSQLNTLAKFIEKCKKSNGASKEGYSGKSEKLILYGTHNPCPIKLPNDKVTWATRYGTRILGGQLILRHDQASRTLIGAGTERDGVYHLAGAVIPQINRVRTVDARDLWHRRMGHPSPKVLSFLSDNHTLAKEDGEFYSDPTKYRRLVGRLVYLAITRPDHCYVVHLLKQFLGQPRTRHWEAAVRLVRYLKGTCGQGLLLSKDDDLHLNAYCDSDFQKCPKTRRSLSGYVVLLGKSPICWKTKKQERMSLSSAEAEYRAMAYTYQKLIWLKELLLIFQIPHPEPIILHCDNKAALHIATNPVFHERTKHIERDCHFVRDGIKDDIVSTRHVRTKEQLVDFLTKTLGRKQLQYLLGKMGVRDLHCPS</sequence>
<proteinExistence type="predicted"/>
<accession>A0A8T2DUK5</accession>
<dbReference type="Proteomes" id="UP000694240">
    <property type="component" value="Chromosome 4"/>
</dbReference>
<evidence type="ECO:0000313" key="4">
    <source>
        <dbReference type="Proteomes" id="UP000694240"/>
    </source>
</evidence>